<keyword evidence="1 2" id="KW-0732">Signal</keyword>
<dbReference type="RefSeq" id="WP_139230191.1">
    <property type="nucleotide sequence ID" value="NZ_FPAS01000001.1"/>
</dbReference>
<dbReference type="EMBL" id="FPAS01000001">
    <property type="protein sequence ID" value="SFT37016.1"/>
    <property type="molecule type" value="Genomic_DNA"/>
</dbReference>
<reference evidence="4 5" key="1">
    <citation type="submission" date="2016-10" db="EMBL/GenBank/DDBJ databases">
        <authorList>
            <person name="de Groot N.N."/>
        </authorList>
    </citation>
    <scope>NUCLEOTIDE SEQUENCE [LARGE SCALE GENOMIC DNA]</scope>
    <source>
        <strain evidence="4 5">CGMCC 1.7005</strain>
    </source>
</reference>
<dbReference type="PANTHER" id="PTHR44103">
    <property type="entry name" value="PROPROTEIN CONVERTASE P"/>
    <property type="match status" value="1"/>
</dbReference>
<feature type="domain" description="DUF7619" evidence="3">
    <location>
        <begin position="978"/>
        <end position="1113"/>
    </location>
</feature>
<dbReference type="NCBIfam" id="TIGR04183">
    <property type="entry name" value="Por_Secre_tail"/>
    <property type="match status" value="1"/>
</dbReference>
<dbReference type="PANTHER" id="PTHR44103:SF1">
    <property type="entry name" value="PROPROTEIN CONVERTASE P"/>
    <property type="match status" value="1"/>
</dbReference>
<evidence type="ECO:0000256" key="1">
    <source>
        <dbReference type="ARBA" id="ARBA00022729"/>
    </source>
</evidence>
<accession>A0A1I6XFT6</accession>
<evidence type="ECO:0000313" key="5">
    <source>
        <dbReference type="Proteomes" id="UP000236454"/>
    </source>
</evidence>
<protein>
    <submittedName>
        <fullName evidence="4">Conserved repeat domain-containing protein/Por secretion system C-terminal sorting domain-containing protein</fullName>
    </submittedName>
</protein>
<evidence type="ECO:0000256" key="2">
    <source>
        <dbReference type="SAM" id="SignalP"/>
    </source>
</evidence>
<dbReference type="STRING" id="477690.SAMN05216474_0160"/>
<feature type="chain" id="PRO_5014601965" evidence="2">
    <location>
        <begin position="20"/>
        <end position="1290"/>
    </location>
</feature>
<dbReference type="InterPro" id="IPR013517">
    <property type="entry name" value="FG-GAP"/>
</dbReference>
<dbReference type="InterPro" id="IPR047589">
    <property type="entry name" value="DUF11_rpt"/>
</dbReference>
<keyword evidence="5" id="KW-1185">Reference proteome</keyword>
<dbReference type="InterPro" id="IPR055353">
    <property type="entry name" value="DUF7619"/>
</dbReference>
<dbReference type="NCBIfam" id="TIGR01451">
    <property type="entry name" value="B_ant_repeat"/>
    <property type="match status" value="1"/>
</dbReference>
<sequence length="1290" mass="143224">MRKFLLPFVLILISHLSFSQGYFNPERITNASSILGTHPYLFKDVNADGIDDIVVLKDEEFISQGAKRYIAFYAGTSSGDFLSAQILDSLPYLNSTIERIQFLDIDGDGDEDIVYSSTLREIGVFLNDGTGHYGPSSTLKAPIFGGGSFTMHPQFFDYDLDGDLDAFVNSAFQEFRLLVNNNMSLVDSTILFDGANIVFPHIGDFDNNGKIDVLAKKSGVDSLFIHYNQTSNGFANSPTALNFDIASPKSFKGIGDMDEDGDIDLIITEPGQINSYVYNGTSYSYQNLYNSGNTNNYVNIQFEDIDNNGWTDILATITPSNGYEVIDQVSAGNYSSSQIINDGLLQVNGGMVFKDVDNDGFKEMFNYTIFGDFGITVYDNQQGLLVFEENKLQLEFDNFDAGDLNDDGFIDLVKISSKSDAIQTLMNNGNDTYTIINFQLGIANDRLNAVKIGHFDTDNIPDLFIYEEDFDTIIESYVLLGQGNGQFASPFSLISDKRFILFKDINGDGLTDYFQPYYQDTANAGINTGGAFIINYSVYNSQLNNSVTPKLSNDKIEFLAFQDIVSSINPVLVYKSDANNLVTIDFTIYSATYWVIAAYPSWLNSPNLTGLYFNDWDNDGDLEAIYSLNNVVGSEIKYAEDLDFLFNGGPYDVNFQTAVTIASSLQDDFAMNELEKLDFNLDGNMDLIFTNRDYPASLYLLENFGGGNFNTPGLIDTRNAVENLRLHDFNADGYMDFCAYSSNSNSITKYESDFVFNGQALGVIYYDVNQNGVQDGNEIGMQIDGLQVNPTPGVYQLDTVGNYKLTFANTTQNYTLDFNHPHWQLVVPTSYNFTVDSNYTTTAGYDFGIVPGLPVDSVKVITEAYGGTCGLITNFHTTLTNVGNTQPSGILTIALDTMLTLNNIQPTPDSIVGNAYYFSYNNLFFGASMGVDFQVILPGYINMGDTINNVSSADILVGGNVIFTDVDSQPEIVTCAYDPNEKRALPLGVGNQQYITETDTLLQYTINFQNTGTDTARNVVIKDYLSDKFDYSTFKFITSKHPVNYSIGQNGLLTFDFANIYLPDSNVNYMGSQGYATFTIELASTTQPGDVIKNKAEIYFDQNPAIITNQVKRTIHSCDLTVPNFAFYNYEDTLCESSSGLFNLPDVFPQGGSFSGPGVNGLQFQADSLNMGVNTFYYNYTGLFGCEYEGEYEIYMDACLGVDTYASSLSLTIQPNPFNQFATLSVEGLNQEKLHYELYDLSGKKLRSEVFSANQEVIVYRDTLVAGMYILKISKEDNKELLFNVKLLVQ</sequence>
<name>A0A1I6XFT6_9FLAO</name>
<evidence type="ECO:0000313" key="4">
    <source>
        <dbReference type="EMBL" id="SFT37016.1"/>
    </source>
</evidence>
<dbReference type="InterPro" id="IPR028994">
    <property type="entry name" value="Integrin_alpha_N"/>
</dbReference>
<dbReference type="Pfam" id="PF24595">
    <property type="entry name" value="DUF7619"/>
    <property type="match status" value="1"/>
</dbReference>
<gene>
    <name evidence="4" type="ORF">SAMN05216474_0160</name>
</gene>
<feature type="signal peptide" evidence="2">
    <location>
        <begin position="1"/>
        <end position="19"/>
    </location>
</feature>
<dbReference type="Pfam" id="PF13517">
    <property type="entry name" value="FG-GAP_3"/>
    <property type="match status" value="3"/>
</dbReference>
<dbReference type="SUPFAM" id="SSF69318">
    <property type="entry name" value="Integrin alpha N-terminal domain"/>
    <property type="match status" value="2"/>
</dbReference>
<evidence type="ECO:0000259" key="3">
    <source>
        <dbReference type="Pfam" id="PF24595"/>
    </source>
</evidence>
<dbReference type="OrthoDB" id="1110367at2"/>
<dbReference type="Proteomes" id="UP000236454">
    <property type="component" value="Unassembled WGS sequence"/>
</dbReference>
<proteinExistence type="predicted"/>
<organism evidence="4 5">
    <name type="scientific">Lishizhenia tianjinensis</name>
    <dbReference type="NCBI Taxonomy" id="477690"/>
    <lineage>
        <taxon>Bacteria</taxon>
        <taxon>Pseudomonadati</taxon>
        <taxon>Bacteroidota</taxon>
        <taxon>Flavobacteriia</taxon>
        <taxon>Flavobacteriales</taxon>
        <taxon>Crocinitomicaceae</taxon>
        <taxon>Lishizhenia</taxon>
    </lineage>
</organism>
<dbReference type="InterPro" id="IPR026444">
    <property type="entry name" value="Secre_tail"/>
</dbReference>